<dbReference type="Pfam" id="PF13673">
    <property type="entry name" value="Acetyltransf_10"/>
    <property type="match status" value="1"/>
</dbReference>
<reference evidence="2" key="1">
    <citation type="submission" date="2021-03" db="EMBL/GenBank/DDBJ databases">
        <authorList>
            <person name="Sun Q."/>
        </authorList>
    </citation>
    <scope>NUCLEOTIDE SEQUENCE</scope>
    <source>
        <strain evidence="2">CCM 8862</strain>
    </source>
</reference>
<dbReference type="Gene3D" id="3.40.630.30">
    <property type="match status" value="1"/>
</dbReference>
<evidence type="ECO:0000259" key="1">
    <source>
        <dbReference type="PROSITE" id="PS51186"/>
    </source>
</evidence>
<protein>
    <submittedName>
        <fullName evidence="2">GNAT family N-acetyltransferase</fullName>
    </submittedName>
</protein>
<dbReference type="InterPro" id="IPR000182">
    <property type="entry name" value="GNAT_dom"/>
</dbReference>
<keyword evidence="3" id="KW-1185">Reference proteome</keyword>
<dbReference type="PROSITE" id="PS51186">
    <property type="entry name" value="GNAT"/>
    <property type="match status" value="1"/>
</dbReference>
<dbReference type="EMBL" id="JAFLEQ010000017">
    <property type="protein sequence ID" value="MBN9645165.1"/>
    <property type="molecule type" value="Genomic_DNA"/>
</dbReference>
<evidence type="ECO:0000313" key="3">
    <source>
        <dbReference type="Proteomes" id="UP000664332"/>
    </source>
</evidence>
<dbReference type="RefSeq" id="WP_207279638.1">
    <property type="nucleotide sequence ID" value="NZ_JAFLEQ010000017.1"/>
</dbReference>
<feature type="domain" description="N-acetyltransferase" evidence="1">
    <location>
        <begin position="8"/>
        <end position="170"/>
    </location>
</feature>
<dbReference type="SUPFAM" id="SSF55729">
    <property type="entry name" value="Acyl-CoA N-acyltransferases (Nat)"/>
    <property type="match status" value="1"/>
</dbReference>
<dbReference type="AlphaFoldDB" id="A0A939E2B0"/>
<organism evidence="2 3">
    <name type="scientific">Corynebacterium mendelii</name>
    <dbReference type="NCBI Taxonomy" id="2765362"/>
    <lineage>
        <taxon>Bacteria</taxon>
        <taxon>Bacillati</taxon>
        <taxon>Actinomycetota</taxon>
        <taxon>Actinomycetes</taxon>
        <taxon>Mycobacteriales</taxon>
        <taxon>Corynebacteriaceae</taxon>
        <taxon>Corynebacterium</taxon>
    </lineage>
</organism>
<evidence type="ECO:0000313" key="2">
    <source>
        <dbReference type="EMBL" id="MBN9645165.1"/>
    </source>
</evidence>
<dbReference type="Proteomes" id="UP000664332">
    <property type="component" value="Unassembled WGS sequence"/>
</dbReference>
<gene>
    <name evidence="2" type="ORF">JZY06_11170</name>
</gene>
<proteinExistence type="predicted"/>
<name>A0A939E2B0_9CORY</name>
<comment type="caution">
    <text evidence="2">The sequence shown here is derived from an EMBL/GenBank/DDBJ whole genome shotgun (WGS) entry which is preliminary data.</text>
</comment>
<dbReference type="GO" id="GO:0016747">
    <property type="term" value="F:acyltransferase activity, transferring groups other than amino-acyl groups"/>
    <property type="evidence" value="ECO:0007669"/>
    <property type="project" value="InterPro"/>
</dbReference>
<accession>A0A939E2B0</accession>
<sequence length="176" mass="19448">MNNYFSVSSLADLSALEVHRLYKLRVDVFVHEQHCAYAEIDDIDALPTTFHVQAFEGPAGREPVGTARLFPDTAAGFAHKCLGSVDLPHDGDLWQLGRVCTAQSVRGSGLGAEILRQTLRLAHEQDPERDIVITAQVPLEDYYGRFGFVRCGEIFDWDGMDHLPMVRPAGPVGQPS</sequence>
<dbReference type="InterPro" id="IPR016181">
    <property type="entry name" value="Acyl_CoA_acyltransferase"/>
</dbReference>